<gene>
    <name evidence="1" type="ORF">GBL_2466</name>
</gene>
<accession>U2Y4N9</accession>
<reference evidence="2" key="1">
    <citation type="journal article" date="2013" name="Genome">
        <title>Draft Genome Sequence of Geobacillus kaustophilus GBlys, a Lysogenic Strain with Bacteriophage phiOH2.</title>
        <authorList>
            <person name="Doi K."/>
            <person name="Mori K."/>
            <person name="Martono H."/>
            <person name="Nagayoshi Y."/>
            <person name="Fujino Y."/>
            <person name="Tashiro K."/>
            <person name="Kuhara S."/>
            <person name="Ohshima T."/>
        </authorList>
    </citation>
    <scope>NUCLEOTIDE SEQUENCE [LARGE SCALE GENOMIC DNA]</scope>
    <source>
        <strain evidence="2">GBlys</strain>
    </source>
</reference>
<evidence type="ECO:0000313" key="1">
    <source>
        <dbReference type="EMBL" id="GAD14249.1"/>
    </source>
</evidence>
<dbReference type="EMBL" id="BASG01000026">
    <property type="protein sequence ID" value="GAD14249.1"/>
    <property type="molecule type" value="Genomic_DNA"/>
</dbReference>
<name>U2Y4N9_GEOKU</name>
<organism evidence="1 2">
    <name type="scientific">Geobacillus kaustophilus GBlys</name>
    <dbReference type="NCBI Taxonomy" id="1337888"/>
    <lineage>
        <taxon>Bacteria</taxon>
        <taxon>Bacillati</taxon>
        <taxon>Bacillota</taxon>
        <taxon>Bacilli</taxon>
        <taxon>Bacillales</taxon>
        <taxon>Anoxybacillaceae</taxon>
        <taxon>Geobacillus</taxon>
        <taxon>Geobacillus thermoleovorans group</taxon>
    </lineage>
</organism>
<comment type="caution">
    <text evidence="1">The sequence shown here is derived from an EMBL/GenBank/DDBJ whole genome shotgun (WGS) entry which is preliminary data.</text>
</comment>
<sequence length="106" mass="11616">MPSLLFAVDAVISFYVTAKSKKSNALGGHDYGSCFRSRRVNNQIIAALFFARVDKLMFAGGVVIKRVPFTKDVRVMKTPLLSLSAEDSFGMVAKTSSRFSPKGCEM</sequence>
<dbReference type="AlphaFoldDB" id="U2Y4N9"/>
<proteinExistence type="predicted"/>
<dbReference type="Proteomes" id="UP000016424">
    <property type="component" value="Unassembled WGS sequence"/>
</dbReference>
<protein>
    <submittedName>
        <fullName evidence="1">Uncharacterized protein</fullName>
    </submittedName>
</protein>
<evidence type="ECO:0000313" key="2">
    <source>
        <dbReference type="Proteomes" id="UP000016424"/>
    </source>
</evidence>